<reference evidence="5 6" key="1">
    <citation type="journal article" date="2019" name="G3 (Bethesda)">
        <title>Sequencing of a Wild Apple (Malus baccata) Genome Unravels the Differences Between Cultivated and Wild Apple Species Regarding Disease Resistance and Cold Tolerance.</title>
        <authorList>
            <person name="Chen X."/>
        </authorList>
    </citation>
    <scope>NUCLEOTIDE SEQUENCE [LARGE SCALE GENOMIC DNA]</scope>
    <source>
        <strain evidence="6">cv. Shandingzi</strain>
        <tissue evidence="5">Leaves</tissue>
    </source>
</reference>
<keyword evidence="2" id="KW-0539">Nucleus</keyword>
<dbReference type="EMBL" id="VIEB01000758">
    <property type="protein sequence ID" value="TQD81578.1"/>
    <property type="molecule type" value="Genomic_DNA"/>
</dbReference>
<protein>
    <recommendedName>
        <fullName evidence="4">Timeless N-terminal domain-containing protein</fullName>
    </recommendedName>
</protein>
<feature type="domain" description="Timeless N-terminal" evidence="4">
    <location>
        <begin position="7"/>
        <end position="195"/>
    </location>
</feature>
<dbReference type="GO" id="GO:0031298">
    <property type="term" value="C:replication fork protection complex"/>
    <property type="evidence" value="ECO:0007669"/>
    <property type="project" value="TreeGrafter"/>
</dbReference>
<dbReference type="GO" id="GO:0003677">
    <property type="term" value="F:DNA binding"/>
    <property type="evidence" value="ECO:0007669"/>
    <property type="project" value="TreeGrafter"/>
</dbReference>
<keyword evidence="6" id="KW-1185">Reference proteome</keyword>
<dbReference type="GO" id="GO:0000076">
    <property type="term" value="P:DNA replication checkpoint signaling"/>
    <property type="evidence" value="ECO:0007669"/>
    <property type="project" value="TreeGrafter"/>
</dbReference>
<name>A0A540L524_MALBA</name>
<proteinExistence type="predicted"/>
<dbReference type="PANTHER" id="PTHR22940">
    <property type="entry name" value="TIMEOUT/TIMELESS-2"/>
    <property type="match status" value="1"/>
</dbReference>
<sequence>MPVEPSSNDVLQQIEFLWKLKSSITSSDTVAVIVSLLESPLENLERDAFTEDDWKLVQLVLTLFRNILAVQDISQQQKAGGMASQFVSLRDRFLELLFHENVMDIVLVITQHIGDSRSYLCHDNLLLLEIFHYIFMGQEPELIANAYSKGLKVDGNTAGSLNSLKSIMEEEEEEKKRLSRLRNMSRHSQFSGTFTQLTMDGSVAVLKGRPTSTSCKTMLKPHNPRGPVKKIAWDHGTLPSTKDKILELLHDFVNQFLSGGYNVLMQSIRENIEKEHPSIQKSDVVVFFQVAQFAISFQYHKSSISKSLAWAQKQIQLKLPLIKMLIAHSSKVMFADPLQHQ</sequence>
<dbReference type="GO" id="GO:0043111">
    <property type="term" value="P:replication fork arrest"/>
    <property type="evidence" value="ECO:0007669"/>
    <property type="project" value="TreeGrafter"/>
</dbReference>
<evidence type="ECO:0000259" key="4">
    <source>
        <dbReference type="Pfam" id="PF04821"/>
    </source>
</evidence>
<keyword evidence="3" id="KW-0131">Cell cycle</keyword>
<dbReference type="AlphaFoldDB" id="A0A540L524"/>
<accession>A0A540L524</accession>
<evidence type="ECO:0000256" key="1">
    <source>
        <dbReference type="ARBA" id="ARBA00004123"/>
    </source>
</evidence>
<dbReference type="InterPro" id="IPR006906">
    <property type="entry name" value="Timeless_N"/>
</dbReference>
<evidence type="ECO:0000313" key="5">
    <source>
        <dbReference type="EMBL" id="TQD81578.1"/>
    </source>
</evidence>
<organism evidence="5 6">
    <name type="scientific">Malus baccata</name>
    <name type="common">Siberian crab apple</name>
    <name type="synonym">Pyrus baccata</name>
    <dbReference type="NCBI Taxonomy" id="106549"/>
    <lineage>
        <taxon>Eukaryota</taxon>
        <taxon>Viridiplantae</taxon>
        <taxon>Streptophyta</taxon>
        <taxon>Embryophyta</taxon>
        <taxon>Tracheophyta</taxon>
        <taxon>Spermatophyta</taxon>
        <taxon>Magnoliopsida</taxon>
        <taxon>eudicotyledons</taxon>
        <taxon>Gunneridae</taxon>
        <taxon>Pentapetalae</taxon>
        <taxon>rosids</taxon>
        <taxon>fabids</taxon>
        <taxon>Rosales</taxon>
        <taxon>Rosaceae</taxon>
        <taxon>Amygdaloideae</taxon>
        <taxon>Maleae</taxon>
        <taxon>Malus</taxon>
    </lineage>
</organism>
<dbReference type="GO" id="GO:0006281">
    <property type="term" value="P:DNA repair"/>
    <property type="evidence" value="ECO:0007669"/>
    <property type="project" value="TreeGrafter"/>
</dbReference>
<dbReference type="STRING" id="106549.A0A540L524"/>
<evidence type="ECO:0000313" key="6">
    <source>
        <dbReference type="Proteomes" id="UP000315295"/>
    </source>
</evidence>
<comment type="subcellular location">
    <subcellularLocation>
        <location evidence="1">Nucleus</location>
    </subcellularLocation>
</comment>
<evidence type="ECO:0000256" key="2">
    <source>
        <dbReference type="ARBA" id="ARBA00023242"/>
    </source>
</evidence>
<dbReference type="Proteomes" id="UP000315295">
    <property type="component" value="Unassembled WGS sequence"/>
</dbReference>
<dbReference type="Pfam" id="PF04821">
    <property type="entry name" value="TIMELESS"/>
    <property type="match status" value="1"/>
</dbReference>
<evidence type="ECO:0000256" key="3">
    <source>
        <dbReference type="ARBA" id="ARBA00023306"/>
    </source>
</evidence>
<dbReference type="PANTHER" id="PTHR22940:SF4">
    <property type="entry name" value="PROTEIN TIMELESS HOMOLOG"/>
    <property type="match status" value="1"/>
</dbReference>
<comment type="caution">
    <text evidence="5">The sequence shown here is derived from an EMBL/GenBank/DDBJ whole genome shotgun (WGS) entry which is preliminary data.</text>
</comment>
<dbReference type="InterPro" id="IPR044998">
    <property type="entry name" value="Timeless"/>
</dbReference>
<gene>
    <name evidence="5" type="ORF">C1H46_032816</name>
</gene>